<dbReference type="Ensembl" id="ENSELUT00000091313.1">
    <property type="protein sequence ID" value="ENSELUP00000080626.1"/>
    <property type="gene ID" value="ENSELUG00000041521.1"/>
</dbReference>
<sequence length="765" mass="81836">MPRFAYPGLPMPSKLKPCQSSAHTLPPSSPPSPCPGASPTQRSFCNLHTQGRGSDQGQHGLSKPQAGAVPLPGLNLEALQRQKKRSQSLTRYALSDGEPEDDESSQQEYAPPITMPSYATLGRKPGHGQSDSSTSQRYISRSQSFGTRTRRKGPPPQPPKRMSSVSGSQASQIGGTAAVSEQVEAGRMETESAGSVRSITSRLQGYKPGDSLSPRTHTHKPVPALGLGGLKRMGSERRDKDGWIDRRLEEEGKGRQSGSQVESSMSSISSENIPFAEEGNLTIKQRPRIGSGCQAEPNTQPQASPEDPKMQPVKSLEVPEFNLKESDTVKRRRQPRDHETHTLEEIFTASEDNRHAESHMHGRSNGFHTHTNGDTQPEEEAEVTTEGGLLRERPTGKEHKPASPPLKPVLTTKPASPPLKPVLTTKPASPPLKPVLTTKPASPPLKPVLTTKPASPPLKPALTTKPASPPLKPVLTTKPASPPLKPALTTKPASPPLKPVLTTKPASTPLKCALNTKSVSQQSHTTISKPVSQQSYTTTSKPVSQQSHTTTSKPVSQQSHTISSKPVSQQKITTMYKSGSTHNQAYATTKIQGPHRPYTTPSIPASLQRPHTTPSIPASPQKTTAIEFLVGEAVNLQIPPAVSGSGPSQLSSYKPPAPVPLNVPAPSAQGQAAHPLCYSTSWCPGQVGQAGKPQAAEACSEGLVQRRLEKTSTSLEEALRVVERRLAENNCTHSDSSTVEAAGNILDDIGNMFDDLAEQLDAMLD</sequence>
<feature type="compositionally biased region" description="Polar residues" evidence="3">
    <location>
        <begin position="129"/>
        <end position="145"/>
    </location>
</feature>
<dbReference type="InterPro" id="IPR032117">
    <property type="entry name" value="Caskin_C"/>
</dbReference>
<feature type="compositionally biased region" description="Polar residues" evidence="3">
    <location>
        <begin position="515"/>
        <end position="570"/>
    </location>
</feature>
<feature type="compositionally biased region" description="Polar residues" evidence="3">
    <location>
        <begin position="163"/>
        <end position="174"/>
    </location>
</feature>
<feature type="compositionally biased region" description="Pro residues" evidence="3">
    <location>
        <begin position="27"/>
        <end position="36"/>
    </location>
</feature>
<dbReference type="PANTHER" id="PTHR24174:SF18">
    <property type="entry name" value="CASKIN-2"/>
    <property type="match status" value="1"/>
</dbReference>
<keyword evidence="1" id="KW-0677">Repeat</keyword>
<feature type="compositionally biased region" description="Polar residues" evidence="3">
    <location>
        <begin position="192"/>
        <end position="203"/>
    </location>
</feature>
<organism evidence="5 6">
    <name type="scientific">Esox lucius</name>
    <name type="common">Northern pike</name>
    <dbReference type="NCBI Taxonomy" id="8010"/>
    <lineage>
        <taxon>Eukaryota</taxon>
        <taxon>Metazoa</taxon>
        <taxon>Chordata</taxon>
        <taxon>Craniata</taxon>
        <taxon>Vertebrata</taxon>
        <taxon>Euteleostomi</taxon>
        <taxon>Actinopterygii</taxon>
        <taxon>Neopterygii</taxon>
        <taxon>Teleostei</taxon>
        <taxon>Protacanthopterygii</taxon>
        <taxon>Esociformes</taxon>
        <taxon>Esocidae</taxon>
        <taxon>Esox</taxon>
    </lineage>
</organism>
<keyword evidence="6" id="KW-1185">Reference proteome</keyword>
<feature type="compositionally biased region" description="Basic and acidic residues" evidence="3">
    <location>
        <begin position="351"/>
        <end position="360"/>
    </location>
</feature>
<proteinExistence type="predicted"/>
<protein>
    <recommendedName>
        <fullName evidence="4">Caskin C-terminal domain-containing protein</fullName>
    </recommendedName>
</protein>
<evidence type="ECO:0000313" key="5">
    <source>
        <dbReference type="Ensembl" id="ENSELUP00000080626.1"/>
    </source>
</evidence>
<feature type="compositionally biased region" description="Basic and acidic residues" evidence="3">
    <location>
        <begin position="233"/>
        <end position="254"/>
    </location>
</feature>
<evidence type="ECO:0000256" key="1">
    <source>
        <dbReference type="ARBA" id="ARBA00022737"/>
    </source>
</evidence>
<reference evidence="5" key="2">
    <citation type="submission" date="2025-08" db="UniProtKB">
        <authorList>
            <consortium name="Ensembl"/>
        </authorList>
    </citation>
    <scope>IDENTIFICATION</scope>
</reference>
<feature type="region of interest" description="Disordered" evidence="3">
    <location>
        <begin position="1"/>
        <end position="570"/>
    </location>
</feature>
<dbReference type="InterPro" id="IPR033635">
    <property type="entry name" value="ANKS1/Caskin"/>
</dbReference>
<dbReference type="PANTHER" id="PTHR24174">
    <property type="entry name" value="ANKYRIN REPEAT AND STERILE ALPHA MOTIF DOMAIN-CONTAINING PROTEIN 1"/>
    <property type="match status" value="1"/>
</dbReference>
<feature type="compositionally biased region" description="Low complexity" evidence="3">
    <location>
        <begin position="257"/>
        <end position="270"/>
    </location>
</feature>
<name>A0AAY5JWE2_ESOLU</name>
<dbReference type="Pfam" id="PF16907">
    <property type="entry name" value="Caskin-Pro-rich"/>
    <property type="match status" value="1"/>
</dbReference>
<reference evidence="5 6" key="1">
    <citation type="submission" date="2020-02" db="EMBL/GenBank/DDBJ databases">
        <title>Esox lucius (northern pike) genome, fEsoLuc1, primary haplotype.</title>
        <authorList>
            <person name="Myers G."/>
            <person name="Karagic N."/>
            <person name="Meyer A."/>
            <person name="Pippel M."/>
            <person name="Reichard M."/>
            <person name="Winkler S."/>
            <person name="Tracey A."/>
            <person name="Sims Y."/>
            <person name="Howe K."/>
            <person name="Rhie A."/>
            <person name="Formenti G."/>
            <person name="Durbin R."/>
            <person name="Fedrigo O."/>
            <person name="Jarvis E.D."/>
        </authorList>
    </citation>
    <scope>NUCLEOTIDE SEQUENCE [LARGE SCALE GENOMIC DNA]</scope>
</reference>
<feature type="compositionally biased region" description="Polar residues" evidence="3">
    <location>
        <begin position="40"/>
        <end position="59"/>
    </location>
</feature>
<feature type="compositionally biased region" description="Basic and acidic residues" evidence="3">
    <location>
        <begin position="389"/>
        <end position="401"/>
    </location>
</feature>
<dbReference type="AlphaFoldDB" id="A0AAY5JWE2"/>
<evidence type="ECO:0000256" key="3">
    <source>
        <dbReference type="SAM" id="MobiDB-lite"/>
    </source>
</evidence>
<feature type="domain" description="Caskin C-terminal" evidence="4">
    <location>
        <begin position="705"/>
        <end position="765"/>
    </location>
</feature>
<accession>A0AAY5JWE2</accession>
<reference evidence="5" key="3">
    <citation type="submission" date="2025-09" db="UniProtKB">
        <authorList>
            <consortium name="Ensembl"/>
        </authorList>
    </citation>
    <scope>IDENTIFICATION</scope>
</reference>
<keyword evidence="2" id="KW-0040">ANK repeat</keyword>
<evidence type="ECO:0000259" key="4">
    <source>
        <dbReference type="Pfam" id="PF16632"/>
    </source>
</evidence>
<evidence type="ECO:0000256" key="2">
    <source>
        <dbReference type="ARBA" id="ARBA00023043"/>
    </source>
</evidence>
<dbReference type="Proteomes" id="UP000265140">
    <property type="component" value="Chromosome 6"/>
</dbReference>
<evidence type="ECO:0000313" key="6">
    <source>
        <dbReference type="Proteomes" id="UP000265140"/>
    </source>
</evidence>
<dbReference type="Pfam" id="PF16632">
    <property type="entry name" value="Caskin-tail"/>
    <property type="match status" value="1"/>
</dbReference>
<feature type="compositionally biased region" description="Polar residues" evidence="3">
    <location>
        <begin position="366"/>
        <end position="375"/>
    </location>
</feature>